<keyword evidence="6" id="KW-1185">Reference proteome</keyword>
<accession>A0ABR4NNF9</accession>
<dbReference type="EMBL" id="JBEVYD010000012">
    <property type="protein sequence ID" value="KAL3229285.1"/>
    <property type="molecule type" value="Genomic_DNA"/>
</dbReference>
<dbReference type="PANTHER" id="PTHR12689:SF4">
    <property type="entry name" value="PROTEIN AAR2 HOMOLOG"/>
    <property type="match status" value="1"/>
</dbReference>
<dbReference type="InterPro" id="IPR007946">
    <property type="entry name" value="AAR2"/>
</dbReference>
<dbReference type="Gene3D" id="1.25.40.550">
    <property type="entry name" value="Aar2, C-terminal domain-like"/>
    <property type="match status" value="1"/>
</dbReference>
<evidence type="ECO:0000256" key="2">
    <source>
        <dbReference type="SAM" id="MobiDB-lite"/>
    </source>
</evidence>
<dbReference type="PANTHER" id="PTHR12689">
    <property type="entry name" value="A1 CISTRON SPLICING FACTOR AAR2-RELATED"/>
    <property type="match status" value="1"/>
</dbReference>
<gene>
    <name evidence="5" type="ORF">RNJ44_02372</name>
</gene>
<dbReference type="Proteomes" id="UP001623330">
    <property type="component" value="Unassembled WGS sequence"/>
</dbReference>
<dbReference type="Pfam" id="PF05282">
    <property type="entry name" value="AAR2"/>
    <property type="match status" value="1"/>
</dbReference>
<comment type="caution">
    <text evidence="5">The sequence shown here is derived from an EMBL/GenBank/DDBJ whole genome shotgun (WGS) entry which is preliminary data.</text>
</comment>
<feature type="compositionally biased region" description="Polar residues" evidence="2">
    <location>
        <begin position="333"/>
        <end position="343"/>
    </location>
</feature>
<dbReference type="InterPro" id="IPR038516">
    <property type="entry name" value="AAR2_N_sf"/>
</dbReference>
<dbReference type="CDD" id="cd13778">
    <property type="entry name" value="Aar2_C"/>
    <property type="match status" value="1"/>
</dbReference>
<evidence type="ECO:0000256" key="1">
    <source>
        <dbReference type="ARBA" id="ARBA00006281"/>
    </source>
</evidence>
<evidence type="ECO:0000313" key="5">
    <source>
        <dbReference type="EMBL" id="KAL3229285.1"/>
    </source>
</evidence>
<organism evidence="5 6">
    <name type="scientific">Nakaseomyces bracarensis</name>
    <dbReference type="NCBI Taxonomy" id="273131"/>
    <lineage>
        <taxon>Eukaryota</taxon>
        <taxon>Fungi</taxon>
        <taxon>Dikarya</taxon>
        <taxon>Ascomycota</taxon>
        <taxon>Saccharomycotina</taxon>
        <taxon>Saccharomycetes</taxon>
        <taxon>Saccharomycetales</taxon>
        <taxon>Saccharomycetaceae</taxon>
        <taxon>Nakaseomyces</taxon>
    </lineage>
</organism>
<protein>
    <submittedName>
        <fullName evidence="5">A1 cistron-splicing factor AAR2</fullName>
    </submittedName>
</protein>
<feature type="domain" description="AAR2 N-terminal" evidence="4">
    <location>
        <begin position="4"/>
        <end position="128"/>
    </location>
</feature>
<sequence length="359" mass="42166">MYHVLFNAIECEVDIGINHFSFHVKAGQPFGGIHSINSGSKDVDIIHFQHGEGVRYGYWLNPGQLYYCTYNTETEQYELFEDTDEERYDARFHELQKRGLLVQYPRIDENNIWDELTNYVKWDTISRIYDVPKGTHFAHMDSSMSTVEESERLRTHIDGTTENENPLNYTLVNFKSNEALRPEHRMHDFYDKSYYLYEVVLQRASMLGSLNNYLSELQVSFLNCIMFANYGSSMQWHNLVELLLSSDRFDRFEELDELLTTEFQNFPQDYVDMLVNTECWTRMMSTHQSHLPKLSTLFKTHPTFKQLFPKDVVENRARQESEGDSDSDVDPYQSDTTIEMNATSEDEDEPTLASGIFHQ</sequence>
<evidence type="ECO:0000313" key="6">
    <source>
        <dbReference type="Proteomes" id="UP001623330"/>
    </source>
</evidence>
<feature type="domain" description="AAR2 C-terminal" evidence="3">
    <location>
        <begin position="178"/>
        <end position="286"/>
    </location>
</feature>
<name>A0ABR4NNF9_9SACH</name>
<dbReference type="InterPro" id="IPR033648">
    <property type="entry name" value="AAR2_C"/>
</dbReference>
<dbReference type="InterPro" id="IPR038514">
    <property type="entry name" value="AAR2_C_sf"/>
</dbReference>
<reference evidence="5 6" key="1">
    <citation type="submission" date="2024-05" db="EMBL/GenBank/DDBJ databases">
        <title>Long read based assembly of the Candida bracarensis genome reveals expanded adhesin content.</title>
        <authorList>
            <person name="Marcet-Houben M."/>
            <person name="Ksiezopolska E."/>
            <person name="Gabaldon T."/>
        </authorList>
    </citation>
    <scope>NUCLEOTIDE SEQUENCE [LARGE SCALE GENOMIC DNA]</scope>
    <source>
        <strain evidence="5 6">CBM6</strain>
    </source>
</reference>
<proteinExistence type="inferred from homology"/>
<evidence type="ECO:0000259" key="3">
    <source>
        <dbReference type="Pfam" id="PF05282"/>
    </source>
</evidence>
<dbReference type="CDD" id="cd13777">
    <property type="entry name" value="Aar2_N"/>
    <property type="match status" value="1"/>
</dbReference>
<dbReference type="InterPro" id="IPR033647">
    <property type="entry name" value="Aar2_N"/>
</dbReference>
<dbReference type="Gene3D" id="2.60.34.20">
    <property type="match status" value="1"/>
</dbReference>
<feature type="region of interest" description="Disordered" evidence="2">
    <location>
        <begin position="316"/>
        <end position="359"/>
    </location>
</feature>
<evidence type="ECO:0000259" key="4">
    <source>
        <dbReference type="Pfam" id="PF20981"/>
    </source>
</evidence>
<comment type="similarity">
    <text evidence="1">Belongs to the AAR2 family.</text>
</comment>
<dbReference type="Pfam" id="PF20981">
    <property type="entry name" value="AAR2_1st"/>
    <property type="match status" value="1"/>
</dbReference>